<organism evidence="4 5">
    <name type="scientific">Rhodoplanes roseus</name>
    <dbReference type="NCBI Taxonomy" id="29409"/>
    <lineage>
        <taxon>Bacteria</taxon>
        <taxon>Pseudomonadati</taxon>
        <taxon>Pseudomonadota</taxon>
        <taxon>Alphaproteobacteria</taxon>
        <taxon>Hyphomicrobiales</taxon>
        <taxon>Nitrobacteraceae</taxon>
        <taxon>Rhodoplanes</taxon>
    </lineage>
</organism>
<dbReference type="Proteomes" id="UP000249130">
    <property type="component" value="Unassembled WGS sequence"/>
</dbReference>
<keyword evidence="1" id="KW-0805">Transcription regulation</keyword>
<name>A0A327L3E9_9BRAD</name>
<dbReference type="EMBL" id="NPEX01000011">
    <property type="protein sequence ID" value="RAI45610.1"/>
    <property type="molecule type" value="Genomic_DNA"/>
</dbReference>
<dbReference type="InterPro" id="IPR036388">
    <property type="entry name" value="WH-like_DNA-bd_sf"/>
</dbReference>
<evidence type="ECO:0000313" key="5">
    <source>
        <dbReference type="Proteomes" id="UP000249130"/>
    </source>
</evidence>
<dbReference type="GO" id="GO:0003700">
    <property type="term" value="F:DNA-binding transcription factor activity"/>
    <property type="evidence" value="ECO:0007669"/>
    <property type="project" value="TreeGrafter"/>
</dbReference>
<dbReference type="PANTHER" id="PTHR30136:SF24">
    <property type="entry name" value="HTH-TYPE TRANSCRIPTIONAL REPRESSOR ALLR"/>
    <property type="match status" value="1"/>
</dbReference>
<dbReference type="SUPFAM" id="SSF46785">
    <property type="entry name" value="Winged helix' DNA-binding domain"/>
    <property type="match status" value="1"/>
</dbReference>
<dbReference type="OrthoDB" id="31778at2"/>
<proteinExistence type="predicted"/>
<dbReference type="PROSITE" id="PS51078">
    <property type="entry name" value="ICLR_ED"/>
    <property type="match status" value="1"/>
</dbReference>
<evidence type="ECO:0000259" key="3">
    <source>
        <dbReference type="PROSITE" id="PS51078"/>
    </source>
</evidence>
<dbReference type="InterPro" id="IPR029016">
    <property type="entry name" value="GAF-like_dom_sf"/>
</dbReference>
<evidence type="ECO:0000256" key="1">
    <source>
        <dbReference type="ARBA" id="ARBA00023015"/>
    </source>
</evidence>
<evidence type="ECO:0000256" key="2">
    <source>
        <dbReference type="ARBA" id="ARBA00023163"/>
    </source>
</evidence>
<comment type="caution">
    <text evidence="4">The sequence shown here is derived from an EMBL/GenBank/DDBJ whole genome shotgun (WGS) entry which is preliminary data.</text>
</comment>
<dbReference type="InterPro" id="IPR036390">
    <property type="entry name" value="WH_DNA-bd_sf"/>
</dbReference>
<dbReference type="AlphaFoldDB" id="A0A327L3E9"/>
<feature type="domain" description="IclR-ED" evidence="3">
    <location>
        <begin position="68"/>
        <end position="253"/>
    </location>
</feature>
<gene>
    <name evidence="4" type="ORF">CH341_02905</name>
</gene>
<sequence>MTANRMPRQSHIVSILQLFDTARPVWTVEEIAAALGVSVRTAYRNVRELTQNGFLDPVSRAGYGLGPAFIRFDSVIRDTDPLIRIATPGMHELLNRTSQEAAVILCRRFKDCVMSVHKVEGAAPHLPASYERGAAMSLVLGAPAKIILAHLPDRALRGVYLRQEEAIRASGIDTWQHFKDQLRPLRKHGYAMTDSEIGPGRVGIAAPIFRDGDVVASISMVVGASVTREAGRAEAFASAVTAVAADISRLLDGAAAAPREA</sequence>
<dbReference type="SUPFAM" id="SSF55781">
    <property type="entry name" value="GAF domain-like"/>
    <property type="match status" value="1"/>
</dbReference>
<protein>
    <recommendedName>
        <fullName evidence="3">IclR-ED domain-containing protein</fullName>
    </recommendedName>
</protein>
<dbReference type="GO" id="GO:0003677">
    <property type="term" value="F:DNA binding"/>
    <property type="evidence" value="ECO:0007669"/>
    <property type="project" value="TreeGrafter"/>
</dbReference>
<reference evidence="4 5" key="1">
    <citation type="submission" date="2017-07" db="EMBL/GenBank/DDBJ databases">
        <title>Draft Genome Sequences of Select Purple Nonsulfur Bacteria.</title>
        <authorList>
            <person name="Lasarre B."/>
            <person name="Mckinlay J.B."/>
        </authorList>
    </citation>
    <scope>NUCLEOTIDE SEQUENCE [LARGE SCALE GENOMIC DNA]</scope>
    <source>
        <strain evidence="4 5">DSM 5909</strain>
    </source>
</reference>
<evidence type="ECO:0000313" key="4">
    <source>
        <dbReference type="EMBL" id="RAI45610.1"/>
    </source>
</evidence>
<dbReference type="InterPro" id="IPR050707">
    <property type="entry name" value="HTH_MetabolicPath_Reg"/>
</dbReference>
<dbReference type="Gene3D" id="1.10.10.10">
    <property type="entry name" value="Winged helix-like DNA-binding domain superfamily/Winged helix DNA-binding domain"/>
    <property type="match status" value="1"/>
</dbReference>
<dbReference type="Pfam" id="PF01614">
    <property type="entry name" value="IclR_C"/>
    <property type="match status" value="1"/>
</dbReference>
<dbReference type="InterPro" id="IPR013196">
    <property type="entry name" value="HTH_11"/>
</dbReference>
<dbReference type="Gene3D" id="3.30.450.40">
    <property type="match status" value="1"/>
</dbReference>
<keyword evidence="5" id="KW-1185">Reference proteome</keyword>
<dbReference type="GO" id="GO:0045892">
    <property type="term" value="P:negative regulation of DNA-templated transcription"/>
    <property type="evidence" value="ECO:0007669"/>
    <property type="project" value="TreeGrafter"/>
</dbReference>
<dbReference type="Pfam" id="PF08279">
    <property type="entry name" value="HTH_11"/>
    <property type="match status" value="1"/>
</dbReference>
<keyword evidence="2" id="KW-0804">Transcription</keyword>
<accession>A0A327L3E9</accession>
<dbReference type="InterPro" id="IPR014757">
    <property type="entry name" value="Tscrpt_reg_IclR_C"/>
</dbReference>
<dbReference type="PANTHER" id="PTHR30136">
    <property type="entry name" value="HELIX-TURN-HELIX TRANSCRIPTIONAL REGULATOR, ICLR FAMILY"/>
    <property type="match status" value="1"/>
</dbReference>